<comment type="similarity">
    <text evidence="5">Belongs to the DPH7 family.</text>
</comment>
<dbReference type="SMART" id="SM00320">
    <property type="entry name" value="WD40"/>
    <property type="match status" value="2"/>
</dbReference>
<dbReference type="AlphaFoldDB" id="A0A8S1GY02"/>
<sequence length="261" mass="28694">MPPNSVISLKLNERPAFARLLTDRSNSVLVSTYQLDSDSSTRAGEYPQSSIPVSSNMLLDVSIKSTSIAATTDNKGFAFLVDTNTGTVVSSWLAHSLPYLQGEGCEVWTCCMTDDASLVATGGEDTTMKIWDTRTKTSISHAKVFDAGVTFIDWLDDNVLLTGCYDEYMRLIDRRSTKIELRKVKLPGGVWNIEKTEDGHYLASCMYGGYALLDGDWQISHANQKPGANLLYGATAIDSNSVVYCTFNDYSVSLDIFGNRE</sequence>
<dbReference type="PROSITE" id="PS00678">
    <property type="entry name" value="WD_REPEATS_1"/>
    <property type="match status" value="1"/>
</dbReference>
<evidence type="ECO:0000313" key="9">
    <source>
        <dbReference type="EMBL" id="CAD6187842.1"/>
    </source>
</evidence>
<reference evidence="9" key="1">
    <citation type="submission" date="2020-10" db="EMBL/GenBank/DDBJ databases">
        <authorList>
            <person name="Kikuchi T."/>
        </authorList>
    </citation>
    <scope>NUCLEOTIDE SEQUENCE</scope>
    <source>
        <strain evidence="9">NKZ352</strain>
    </source>
</reference>
<dbReference type="PROSITE" id="PS50294">
    <property type="entry name" value="WD_REPEATS_REGION"/>
    <property type="match status" value="1"/>
</dbReference>
<keyword evidence="4" id="KW-0378">Hydrolase</keyword>
<evidence type="ECO:0000313" key="10">
    <source>
        <dbReference type="Proteomes" id="UP000835052"/>
    </source>
</evidence>
<gene>
    <name evidence="9" type="ORF">CAUJ_LOCUS3761</name>
</gene>
<dbReference type="PANTHER" id="PTHR46042">
    <property type="entry name" value="DIPHTHINE METHYLTRANSFERASE"/>
    <property type="match status" value="1"/>
</dbReference>
<evidence type="ECO:0000256" key="2">
    <source>
        <dbReference type="ARBA" id="ARBA00022574"/>
    </source>
</evidence>
<accession>A0A8S1GY02</accession>
<dbReference type="Gene3D" id="2.130.10.10">
    <property type="entry name" value="YVTN repeat-like/Quinoprotein amine dehydrogenase"/>
    <property type="match status" value="1"/>
</dbReference>
<dbReference type="EC" id="3.1.1.97" evidence="6"/>
<dbReference type="Pfam" id="PF00400">
    <property type="entry name" value="WD40"/>
    <property type="match status" value="1"/>
</dbReference>
<evidence type="ECO:0000256" key="5">
    <source>
        <dbReference type="ARBA" id="ARBA00038092"/>
    </source>
</evidence>
<dbReference type="GO" id="GO:0061685">
    <property type="term" value="F:diphthine methylesterase activity"/>
    <property type="evidence" value="ECO:0007669"/>
    <property type="project" value="UniProtKB-EC"/>
</dbReference>
<dbReference type="EMBL" id="CAJGYM010000007">
    <property type="protein sequence ID" value="CAD6187842.1"/>
    <property type="molecule type" value="Genomic_DNA"/>
</dbReference>
<comment type="catalytic activity">
    <reaction evidence="7">
        <text>diphthine methyl ester-[translation elongation factor 2] + H2O = diphthine-[translation elongation factor 2] + methanol + H(+)</text>
        <dbReference type="Rhea" id="RHEA:42656"/>
        <dbReference type="Rhea" id="RHEA-COMP:10172"/>
        <dbReference type="Rhea" id="RHEA-COMP:10173"/>
        <dbReference type="ChEBI" id="CHEBI:15377"/>
        <dbReference type="ChEBI" id="CHEBI:15378"/>
        <dbReference type="ChEBI" id="CHEBI:17790"/>
        <dbReference type="ChEBI" id="CHEBI:79005"/>
        <dbReference type="ChEBI" id="CHEBI:82696"/>
        <dbReference type="EC" id="3.1.1.97"/>
    </reaction>
</comment>
<dbReference type="PANTHER" id="PTHR46042:SF1">
    <property type="entry name" value="DIPHTHINE METHYLTRANSFERASE"/>
    <property type="match status" value="1"/>
</dbReference>
<evidence type="ECO:0000256" key="3">
    <source>
        <dbReference type="ARBA" id="ARBA00022737"/>
    </source>
</evidence>
<protein>
    <recommendedName>
        <fullName evidence="6">methylated diphthine methylhydrolase</fullName>
        <ecNumber evidence="6">3.1.1.97</ecNumber>
    </recommendedName>
</protein>
<evidence type="ECO:0000256" key="1">
    <source>
        <dbReference type="ARBA" id="ARBA00005156"/>
    </source>
</evidence>
<dbReference type="SUPFAM" id="SSF50978">
    <property type="entry name" value="WD40 repeat-like"/>
    <property type="match status" value="1"/>
</dbReference>
<dbReference type="Proteomes" id="UP000835052">
    <property type="component" value="Unassembled WGS sequence"/>
</dbReference>
<comment type="caution">
    <text evidence="9">The sequence shown here is derived from an EMBL/GenBank/DDBJ whole genome shotgun (WGS) entry which is preliminary data.</text>
</comment>
<dbReference type="InterPro" id="IPR052415">
    <property type="entry name" value="Diphthine_MTase"/>
</dbReference>
<evidence type="ECO:0000256" key="7">
    <source>
        <dbReference type="ARBA" id="ARBA00047551"/>
    </source>
</evidence>
<evidence type="ECO:0000256" key="6">
    <source>
        <dbReference type="ARBA" id="ARBA00039131"/>
    </source>
</evidence>
<keyword evidence="10" id="KW-1185">Reference proteome</keyword>
<dbReference type="InterPro" id="IPR019775">
    <property type="entry name" value="WD40_repeat_CS"/>
</dbReference>
<dbReference type="PROSITE" id="PS50082">
    <property type="entry name" value="WD_REPEATS_2"/>
    <property type="match status" value="1"/>
</dbReference>
<organism evidence="9 10">
    <name type="scientific">Caenorhabditis auriculariae</name>
    <dbReference type="NCBI Taxonomy" id="2777116"/>
    <lineage>
        <taxon>Eukaryota</taxon>
        <taxon>Metazoa</taxon>
        <taxon>Ecdysozoa</taxon>
        <taxon>Nematoda</taxon>
        <taxon>Chromadorea</taxon>
        <taxon>Rhabditida</taxon>
        <taxon>Rhabditina</taxon>
        <taxon>Rhabditomorpha</taxon>
        <taxon>Rhabditoidea</taxon>
        <taxon>Rhabditidae</taxon>
        <taxon>Peloderinae</taxon>
        <taxon>Caenorhabditis</taxon>
    </lineage>
</organism>
<comment type="pathway">
    <text evidence="1">Protein modification; peptidyl-diphthamide biosynthesis.</text>
</comment>
<keyword evidence="3" id="KW-0677">Repeat</keyword>
<dbReference type="OrthoDB" id="1930760at2759"/>
<evidence type="ECO:0000256" key="8">
    <source>
        <dbReference type="PROSITE-ProRule" id="PRU00221"/>
    </source>
</evidence>
<feature type="repeat" description="WD" evidence="8">
    <location>
        <begin position="100"/>
        <end position="141"/>
    </location>
</feature>
<dbReference type="GO" id="GO:0017183">
    <property type="term" value="P:protein histidyl modification to diphthamide"/>
    <property type="evidence" value="ECO:0007669"/>
    <property type="project" value="TreeGrafter"/>
</dbReference>
<dbReference type="GO" id="GO:0005737">
    <property type="term" value="C:cytoplasm"/>
    <property type="evidence" value="ECO:0007669"/>
    <property type="project" value="TreeGrafter"/>
</dbReference>
<dbReference type="InterPro" id="IPR001680">
    <property type="entry name" value="WD40_rpt"/>
</dbReference>
<keyword evidence="2 8" id="KW-0853">WD repeat</keyword>
<dbReference type="InterPro" id="IPR015943">
    <property type="entry name" value="WD40/YVTN_repeat-like_dom_sf"/>
</dbReference>
<name>A0A8S1GY02_9PELO</name>
<proteinExistence type="inferred from homology"/>
<dbReference type="InterPro" id="IPR036322">
    <property type="entry name" value="WD40_repeat_dom_sf"/>
</dbReference>
<evidence type="ECO:0000256" key="4">
    <source>
        <dbReference type="ARBA" id="ARBA00022801"/>
    </source>
</evidence>